<evidence type="ECO:0000256" key="1">
    <source>
        <dbReference type="ARBA" id="ARBA00023015"/>
    </source>
</evidence>
<feature type="region of interest" description="Disordered" evidence="4">
    <location>
        <begin position="28"/>
        <end position="49"/>
    </location>
</feature>
<accession>A0A9D5BRZ4</accession>
<comment type="caution">
    <text evidence="5">The sequence shown here is derived from an EMBL/GenBank/DDBJ whole genome shotgun (WGS) entry which is preliminary data.</text>
</comment>
<protein>
    <submittedName>
        <fullName evidence="5">Uncharacterized protein</fullName>
    </submittedName>
</protein>
<gene>
    <name evidence="5" type="ORF">J5N97_000671</name>
</gene>
<dbReference type="SUPFAM" id="SSF46689">
    <property type="entry name" value="Homeodomain-like"/>
    <property type="match status" value="1"/>
</dbReference>
<keyword evidence="1" id="KW-0805">Transcription regulation</keyword>
<proteinExistence type="predicted"/>
<dbReference type="InterPro" id="IPR006447">
    <property type="entry name" value="Myb_dom_plants"/>
</dbReference>
<dbReference type="Proteomes" id="UP001085076">
    <property type="component" value="Unassembled WGS sequence"/>
</dbReference>
<evidence type="ECO:0000256" key="2">
    <source>
        <dbReference type="ARBA" id="ARBA00023163"/>
    </source>
</evidence>
<dbReference type="AlphaFoldDB" id="A0A9D5BRZ4"/>
<dbReference type="GO" id="GO:0003677">
    <property type="term" value="F:DNA binding"/>
    <property type="evidence" value="ECO:0007669"/>
    <property type="project" value="UniProtKB-KW"/>
</dbReference>
<dbReference type="PANTHER" id="PTHR31003">
    <property type="entry name" value="MYB FAMILY TRANSCRIPTION FACTOR"/>
    <property type="match status" value="1"/>
</dbReference>
<feature type="region of interest" description="Disordered" evidence="4">
    <location>
        <begin position="124"/>
        <end position="160"/>
    </location>
</feature>
<dbReference type="NCBIfam" id="TIGR01557">
    <property type="entry name" value="myb_SHAQKYF"/>
    <property type="match status" value="1"/>
</dbReference>
<dbReference type="GO" id="GO:0003700">
    <property type="term" value="F:DNA-binding transcription factor activity"/>
    <property type="evidence" value="ECO:0007669"/>
    <property type="project" value="InterPro"/>
</dbReference>
<dbReference type="InterPro" id="IPR009057">
    <property type="entry name" value="Homeodomain-like_sf"/>
</dbReference>
<evidence type="ECO:0000256" key="4">
    <source>
        <dbReference type="SAM" id="MobiDB-lite"/>
    </source>
</evidence>
<keyword evidence="3" id="KW-0539">Nucleus</keyword>
<organism evidence="5 6">
    <name type="scientific">Dioscorea zingiberensis</name>
    <dbReference type="NCBI Taxonomy" id="325984"/>
    <lineage>
        <taxon>Eukaryota</taxon>
        <taxon>Viridiplantae</taxon>
        <taxon>Streptophyta</taxon>
        <taxon>Embryophyta</taxon>
        <taxon>Tracheophyta</taxon>
        <taxon>Spermatophyta</taxon>
        <taxon>Magnoliopsida</taxon>
        <taxon>Liliopsida</taxon>
        <taxon>Dioscoreales</taxon>
        <taxon>Dioscoreaceae</taxon>
        <taxon>Dioscorea</taxon>
    </lineage>
</organism>
<dbReference type="GO" id="GO:0005634">
    <property type="term" value="C:nucleus"/>
    <property type="evidence" value="ECO:0007669"/>
    <property type="project" value="UniProtKB-SubCell"/>
</dbReference>
<evidence type="ECO:0000256" key="3">
    <source>
        <dbReference type="ARBA" id="ARBA00023242"/>
    </source>
</evidence>
<dbReference type="Gene3D" id="1.10.10.60">
    <property type="entry name" value="Homeodomain-like"/>
    <property type="match status" value="1"/>
</dbReference>
<dbReference type="PANTHER" id="PTHR31003:SF19">
    <property type="entry name" value="MYB FAMILY TRANSCRIPTION FACTOR EFM"/>
    <property type="match status" value="1"/>
</dbReference>
<evidence type="ECO:0000313" key="6">
    <source>
        <dbReference type="Proteomes" id="UP001085076"/>
    </source>
</evidence>
<dbReference type="OrthoDB" id="1908613at2759"/>
<name>A0A9D5BRZ4_9LILI</name>
<sequence>MGSPQSELSLDFKPEKTLSLEEFLARLEEESDETKQQPVLSETPKDTEVSTKLVLDNTKQRNGGAFIPFTKENKIIKGSGPISTIATSSQVLPDLALASSPNKEMENKNFSEVVENGISKREISTGSAAEHAGKGSTDGQPSGTTTTTTSSQTHRKARRCWSPDLHRRFVNALQILGGSQVATPKQIRELMREIQAAHEKAMQAAQPIKCGSGAAAGGARWDMGPTGYATSAAAAAAAAAAAPAIYGARPVSTHYCAQPVPQEFYSPAAAHHHHHHPQVQPLPPRNA</sequence>
<keyword evidence="2" id="KW-0804">Transcription</keyword>
<dbReference type="InterPro" id="IPR044787">
    <property type="entry name" value="HHO5-like"/>
</dbReference>
<reference evidence="5 6" key="1">
    <citation type="journal article" date="2022" name="Hortic Res">
        <title>The genome of Dioscorea zingiberensis sheds light on the biosynthesis, origin and evolution of the medicinally important diosgenin saponins.</title>
        <authorList>
            <person name="Li Y."/>
            <person name="Tan C."/>
            <person name="Li Z."/>
            <person name="Guo J."/>
            <person name="Li S."/>
            <person name="Chen X."/>
            <person name="Wang C."/>
            <person name="Dai X."/>
            <person name="Yang H."/>
            <person name="Song W."/>
            <person name="Hou L."/>
            <person name="Xu J."/>
            <person name="Tong Z."/>
            <person name="Xu A."/>
            <person name="Yuan X."/>
            <person name="Wang W."/>
            <person name="Yang Q."/>
            <person name="Chen L."/>
            <person name="Sun Z."/>
            <person name="Wang K."/>
            <person name="Pan B."/>
            <person name="Chen J."/>
            <person name="Bao Y."/>
            <person name="Liu F."/>
            <person name="Qi X."/>
            <person name="Gang D.R."/>
            <person name="Wen J."/>
            <person name="Li J."/>
        </authorList>
    </citation>
    <scope>NUCLEOTIDE SEQUENCE [LARGE SCALE GENOMIC DNA]</scope>
    <source>
        <strain evidence="5">Dzin_1.0</strain>
    </source>
</reference>
<feature type="compositionally biased region" description="Low complexity" evidence="4">
    <location>
        <begin position="135"/>
        <end position="152"/>
    </location>
</feature>
<evidence type="ECO:0000313" key="5">
    <source>
        <dbReference type="EMBL" id="KAJ0959679.1"/>
    </source>
</evidence>
<keyword evidence="6" id="KW-1185">Reference proteome</keyword>
<dbReference type="EMBL" id="JAGGNH010000203">
    <property type="protein sequence ID" value="KAJ0959679.1"/>
    <property type="molecule type" value="Genomic_DNA"/>
</dbReference>